<protein>
    <submittedName>
        <fullName evidence="1">Uncharacterized protein</fullName>
    </submittedName>
</protein>
<proteinExistence type="predicted"/>
<name>A0ACB9AXP1_ARCLA</name>
<evidence type="ECO:0000313" key="2">
    <source>
        <dbReference type="Proteomes" id="UP001055879"/>
    </source>
</evidence>
<sequence>MTSNKRRPVIGNLLTSGHRCPTSPLELKILSPTGIVNCHLAGVGLAIVAALHNTTTTTTTSPLNQPPKHHHQTSKQEEEYTIVTRHNKPNNSYTNCFFYDDAGFTNNTASETCLFDISPATPDDHIKCYPPPDFLTCCHLCNKKLHGKDIYMYRGEKAFCSIECRSRKIGMDERREQICSTEAISSASHAHMPSTGIFAL</sequence>
<accession>A0ACB9AXP1</accession>
<evidence type="ECO:0000313" key="1">
    <source>
        <dbReference type="EMBL" id="KAI3714481.1"/>
    </source>
</evidence>
<reference evidence="2" key="1">
    <citation type="journal article" date="2022" name="Mol. Ecol. Resour.">
        <title>The genomes of chicory, endive, great burdock and yacon provide insights into Asteraceae palaeo-polyploidization history and plant inulin production.</title>
        <authorList>
            <person name="Fan W."/>
            <person name="Wang S."/>
            <person name="Wang H."/>
            <person name="Wang A."/>
            <person name="Jiang F."/>
            <person name="Liu H."/>
            <person name="Zhao H."/>
            <person name="Xu D."/>
            <person name="Zhang Y."/>
        </authorList>
    </citation>
    <scope>NUCLEOTIDE SEQUENCE [LARGE SCALE GENOMIC DNA]</scope>
    <source>
        <strain evidence="2">cv. Niubang</strain>
    </source>
</reference>
<dbReference type="Proteomes" id="UP001055879">
    <property type="component" value="Linkage Group LG07"/>
</dbReference>
<dbReference type="EMBL" id="CM042053">
    <property type="protein sequence ID" value="KAI3714481.1"/>
    <property type="molecule type" value="Genomic_DNA"/>
</dbReference>
<reference evidence="1 2" key="2">
    <citation type="journal article" date="2022" name="Mol. Ecol. Resour.">
        <title>The genomes of chicory, endive, great burdock and yacon provide insights into Asteraceae paleo-polyploidization history and plant inulin production.</title>
        <authorList>
            <person name="Fan W."/>
            <person name="Wang S."/>
            <person name="Wang H."/>
            <person name="Wang A."/>
            <person name="Jiang F."/>
            <person name="Liu H."/>
            <person name="Zhao H."/>
            <person name="Xu D."/>
            <person name="Zhang Y."/>
        </authorList>
    </citation>
    <scope>NUCLEOTIDE SEQUENCE [LARGE SCALE GENOMIC DNA]</scope>
    <source>
        <strain evidence="2">cv. Niubang</strain>
    </source>
</reference>
<comment type="caution">
    <text evidence="1">The sequence shown here is derived from an EMBL/GenBank/DDBJ whole genome shotgun (WGS) entry which is preliminary data.</text>
</comment>
<keyword evidence="2" id="KW-1185">Reference proteome</keyword>
<organism evidence="1 2">
    <name type="scientific">Arctium lappa</name>
    <name type="common">Greater burdock</name>
    <name type="synonym">Lappa major</name>
    <dbReference type="NCBI Taxonomy" id="4217"/>
    <lineage>
        <taxon>Eukaryota</taxon>
        <taxon>Viridiplantae</taxon>
        <taxon>Streptophyta</taxon>
        <taxon>Embryophyta</taxon>
        <taxon>Tracheophyta</taxon>
        <taxon>Spermatophyta</taxon>
        <taxon>Magnoliopsida</taxon>
        <taxon>eudicotyledons</taxon>
        <taxon>Gunneridae</taxon>
        <taxon>Pentapetalae</taxon>
        <taxon>asterids</taxon>
        <taxon>campanulids</taxon>
        <taxon>Asterales</taxon>
        <taxon>Asteraceae</taxon>
        <taxon>Carduoideae</taxon>
        <taxon>Cardueae</taxon>
        <taxon>Arctiinae</taxon>
        <taxon>Arctium</taxon>
    </lineage>
</organism>
<gene>
    <name evidence="1" type="ORF">L6452_21435</name>
</gene>